<dbReference type="PANTHER" id="PTHR37372:SF1">
    <property type="entry name" value="GEO07177P1"/>
    <property type="match status" value="1"/>
</dbReference>
<feature type="signal peptide" evidence="1">
    <location>
        <begin position="1"/>
        <end position="27"/>
    </location>
</feature>
<evidence type="ECO:0000313" key="3">
    <source>
        <dbReference type="Proteomes" id="UP000091857"/>
    </source>
</evidence>
<dbReference type="EMBL" id="CM004401">
    <property type="protein sequence ID" value="OAY28421.1"/>
    <property type="molecule type" value="Genomic_DNA"/>
</dbReference>
<sequence>MASSKTFLLFIGVAFAVLFLISYQVSAHESVGTVETQESATADVNSFQPEKGHGYGYGRGYGYGGYGHGHGGKHGYGYGYGRKGHGYGKYGYGGGKPKAMAEAEVGN</sequence>
<keyword evidence="3" id="KW-1185">Reference proteome</keyword>
<dbReference type="InterPro" id="IPR010800">
    <property type="entry name" value="GRP"/>
</dbReference>
<feature type="chain" id="PRO_5012474486" description="Glycine-rich protein" evidence="1">
    <location>
        <begin position="28"/>
        <end position="107"/>
    </location>
</feature>
<organism evidence="2 3">
    <name type="scientific">Manihot esculenta</name>
    <name type="common">Cassava</name>
    <name type="synonym">Jatropha manihot</name>
    <dbReference type="NCBI Taxonomy" id="3983"/>
    <lineage>
        <taxon>Eukaryota</taxon>
        <taxon>Viridiplantae</taxon>
        <taxon>Streptophyta</taxon>
        <taxon>Embryophyta</taxon>
        <taxon>Tracheophyta</taxon>
        <taxon>Spermatophyta</taxon>
        <taxon>Magnoliopsida</taxon>
        <taxon>eudicotyledons</taxon>
        <taxon>Gunneridae</taxon>
        <taxon>Pentapetalae</taxon>
        <taxon>rosids</taxon>
        <taxon>fabids</taxon>
        <taxon>Malpighiales</taxon>
        <taxon>Euphorbiaceae</taxon>
        <taxon>Crotonoideae</taxon>
        <taxon>Manihoteae</taxon>
        <taxon>Manihot</taxon>
    </lineage>
</organism>
<dbReference type="PANTHER" id="PTHR37372">
    <property type="entry name" value="OS06G0316800 PROTEIN"/>
    <property type="match status" value="1"/>
</dbReference>
<reference evidence="3" key="1">
    <citation type="journal article" date="2016" name="Nat. Biotechnol.">
        <title>Sequencing wild and cultivated cassava and related species reveals extensive interspecific hybridization and genetic diversity.</title>
        <authorList>
            <person name="Bredeson J.V."/>
            <person name="Lyons J.B."/>
            <person name="Prochnik S.E."/>
            <person name="Wu G.A."/>
            <person name="Ha C.M."/>
            <person name="Edsinger-Gonzales E."/>
            <person name="Grimwood J."/>
            <person name="Schmutz J."/>
            <person name="Rabbi I.Y."/>
            <person name="Egesi C."/>
            <person name="Nauluvula P."/>
            <person name="Lebot V."/>
            <person name="Ndunguru J."/>
            <person name="Mkamilo G."/>
            <person name="Bart R.S."/>
            <person name="Setter T.L."/>
            <person name="Gleadow R.M."/>
            <person name="Kulakow P."/>
            <person name="Ferguson M.E."/>
            <person name="Rounsley S."/>
            <person name="Rokhsar D.S."/>
        </authorList>
    </citation>
    <scope>NUCLEOTIDE SEQUENCE [LARGE SCALE GENOMIC DNA]</scope>
    <source>
        <strain evidence="3">cv. AM560-2</strain>
    </source>
</reference>
<protein>
    <recommendedName>
        <fullName evidence="4">Glycine-rich protein</fullName>
    </recommendedName>
</protein>
<name>A0A2C9UDR4_MANES</name>
<dbReference type="Gramene" id="Manes.15G065133.1.v8.1">
    <property type="protein sequence ID" value="Manes.15G065133.1.v8.1.CDS"/>
    <property type="gene ID" value="Manes.15G065133.v8.1"/>
</dbReference>
<evidence type="ECO:0000313" key="2">
    <source>
        <dbReference type="EMBL" id="OAY28421.1"/>
    </source>
</evidence>
<dbReference type="STRING" id="3983.A0A2C9UDR4"/>
<evidence type="ECO:0000256" key="1">
    <source>
        <dbReference type="SAM" id="SignalP"/>
    </source>
</evidence>
<keyword evidence="1" id="KW-0732">Signal</keyword>
<gene>
    <name evidence="2" type="ORF">MANES_15G065133v8</name>
</gene>
<accession>A0A2C9UDR4</accession>
<dbReference type="Pfam" id="PF07172">
    <property type="entry name" value="GRP"/>
    <property type="match status" value="1"/>
</dbReference>
<proteinExistence type="predicted"/>
<dbReference type="AlphaFoldDB" id="A0A2C9UDR4"/>
<evidence type="ECO:0008006" key="4">
    <source>
        <dbReference type="Google" id="ProtNLM"/>
    </source>
</evidence>
<comment type="caution">
    <text evidence="2">The sequence shown here is derived from an EMBL/GenBank/DDBJ whole genome shotgun (WGS) entry which is preliminary data.</text>
</comment>
<dbReference type="OrthoDB" id="1746295at2759"/>
<dbReference type="InterPro" id="IPR052872">
    <property type="entry name" value="ESR_Regulator"/>
</dbReference>
<dbReference type="Proteomes" id="UP000091857">
    <property type="component" value="Chromosome 15"/>
</dbReference>